<dbReference type="OrthoDB" id="5395975at2759"/>
<dbReference type="STRING" id="858893.H6C758"/>
<dbReference type="RefSeq" id="XP_009160015.1">
    <property type="nucleotide sequence ID" value="XM_009161767.1"/>
</dbReference>
<evidence type="ECO:0000256" key="1">
    <source>
        <dbReference type="SAM" id="MobiDB-lite"/>
    </source>
</evidence>
<dbReference type="InParanoid" id="H6C758"/>
<dbReference type="OMA" id="QNSICEL"/>
<feature type="compositionally biased region" description="Polar residues" evidence="1">
    <location>
        <begin position="238"/>
        <end position="248"/>
    </location>
</feature>
<dbReference type="EMBL" id="JH226135">
    <property type="protein sequence ID" value="EHY59554.1"/>
    <property type="molecule type" value="Genomic_DNA"/>
</dbReference>
<gene>
    <name evidence="2" type="ORF">HMPREF1120_07542</name>
</gene>
<keyword evidence="3" id="KW-1185">Reference proteome</keyword>
<proteinExistence type="predicted"/>
<sequence>MDAPECELLVHITACSTVQDDKRYAAIAQSILDFRPATVIRVFGAEFDSPARPSDASTTVQGNNGATNAPVTQRTSRQYRRGNSPCTVLSARLSSHEPSSPSPSGAGIVQRQTAGDIGQDSQEGLRIEGRHCGRKRRRLTSNGSDDNAIRPDGVQEARSPAPPTRGIQRSRSPPLESPVRQSPKSITSTMSPSQPVQLDSLAPGWQSQRSPGKPVPAIVDLTTPEHPQGTERFKLCQQGHSHPQQSASARKLQSRTPEPAQEYGTVIRQLPDHVTAPHPRGGRPKFTTHITKTLEKVSARVPLAKYFRPAFVARDVGVLERGYWQFSVKLGPRSSKQPRRSPAEHAQTPVWTEQEFEQFWHGVSQFISQGKAGFGTRLTKDPWEKHQYRIRVFTWAEILGHIWIIMWILSDKLTQGVPMQWIAGDGSVVVQMPGAKMRRHRSSIWMKNGPEGEGGVWGMAELVTVQDRPERNKGKPP</sequence>
<dbReference type="HOGENOM" id="CLU_031892_2_0_1"/>
<dbReference type="AlphaFoldDB" id="H6C758"/>
<organism evidence="2 3">
    <name type="scientific">Exophiala dermatitidis (strain ATCC 34100 / CBS 525.76 / NIH/UT8656)</name>
    <name type="common">Black yeast</name>
    <name type="synonym">Wangiella dermatitidis</name>
    <dbReference type="NCBI Taxonomy" id="858893"/>
    <lineage>
        <taxon>Eukaryota</taxon>
        <taxon>Fungi</taxon>
        <taxon>Dikarya</taxon>
        <taxon>Ascomycota</taxon>
        <taxon>Pezizomycotina</taxon>
        <taxon>Eurotiomycetes</taxon>
        <taxon>Chaetothyriomycetidae</taxon>
        <taxon>Chaetothyriales</taxon>
        <taxon>Herpotrichiellaceae</taxon>
        <taxon>Exophiala</taxon>
    </lineage>
</organism>
<dbReference type="Proteomes" id="UP000007304">
    <property type="component" value="Unassembled WGS sequence"/>
</dbReference>
<dbReference type="GeneID" id="20312181"/>
<reference evidence="2" key="1">
    <citation type="submission" date="2011-07" db="EMBL/GenBank/DDBJ databases">
        <title>The Genome Sequence of Exophiala (Wangiella) dermatitidis NIH/UT8656.</title>
        <authorList>
            <consortium name="The Broad Institute Genome Sequencing Platform"/>
            <person name="Cuomo C."/>
            <person name="Wang Z."/>
            <person name="Hunicke-Smith S."/>
            <person name="Szanislo P.J."/>
            <person name="Earl A."/>
            <person name="Young S.K."/>
            <person name="Zeng Q."/>
            <person name="Gargeya S."/>
            <person name="Fitzgerald M."/>
            <person name="Haas B."/>
            <person name="Abouelleil A."/>
            <person name="Alvarado L."/>
            <person name="Arachchi H.M."/>
            <person name="Berlin A."/>
            <person name="Brown A."/>
            <person name="Chapman S.B."/>
            <person name="Chen Z."/>
            <person name="Dunbar C."/>
            <person name="Freedman E."/>
            <person name="Gearin G."/>
            <person name="Gellesch M."/>
            <person name="Goldberg J."/>
            <person name="Griggs A."/>
            <person name="Gujja S."/>
            <person name="Heiman D."/>
            <person name="Howarth C."/>
            <person name="Larson L."/>
            <person name="Lui A."/>
            <person name="MacDonald P.J.P."/>
            <person name="Montmayeur A."/>
            <person name="Murphy C."/>
            <person name="Neiman D."/>
            <person name="Pearson M."/>
            <person name="Priest M."/>
            <person name="Roberts A."/>
            <person name="Saif S."/>
            <person name="Shea T."/>
            <person name="Shenoy N."/>
            <person name="Sisk P."/>
            <person name="Stolte C."/>
            <person name="Sykes S."/>
            <person name="Wortman J."/>
            <person name="Nusbaum C."/>
            <person name="Birren B."/>
        </authorList>
    </citation>
    <scope>NUCLEOTIDE SEQUENCE</scope>
    <source>
        <strain evidence="2">NIH/UT8656</strain>
    </source>
</reference>
<dbReference type="eggNOG" id="ENOG502S7U4">
    <property type="taxonomic scope" value="Eukaryota"/>
</dbReference>
<feature type="region of interest" description="Disordered" evidence="1">
    <location>
        <begin position="114"/>
        <end position="260"/>
    </location>
</feature>
<name>H6C758_EXODN</name>
<evidence type="ECO:0000313" key="2">
    <source>
        <dbReference type="EMBL" id="EHY59554.1"/>
    </source>
</evidence>
<evidence type="ECO:0000313" key="3">
    <source>
        <dbReference type="Proteomes" id="UP000007304"/>
    </source>
</evidence>
<feature type="compositionally biased region" description="Polar residues" evidence="1">
    <location>
        <begin position="55"/>
        <end position="76"/>
    </location>
</feature>
<feature type="region of interest" description="Disordered" evidence="1">
    <location>
        <begin position="48"/>
        <end position="83"/>
    </location>
</feature>
<protein>
    <submittedName>
        <fullName evidence="2">Uncharacterized protein</fullName>
    </submittedName>
</protein>
<dbReference type="VEuPathDB" id="FungiDB:HMPREF1120_07542"/>
<feature type="compositionally biased region" description="Polar residues" evidence="1">
    <location>
        <begin position="179"/>
        <end position="197"/>
    </location>
</feature>
<accession>H6C758</accession>